<dbReference type="InterPro" id="IPR047127">
    <property type="entry name" value="MutT-like"/>
</dbReference>
<dbReference type="InterPro" id="IPR000086">
    <property type="entry name" value="NUDIX_hydrolase_dom"/>
</dbReference>
<evidence type="ECO:0000256" key="6">
    <source>
        <dbReference type="ARBA" id="ARBA00022842"/>
    </source>
</evidence>
<keyword evidence="3" id="KW-0479">Metal-binding</keyword>
<dbReference type="RefSeq" id="WP_216439698.1">
    <property type="nucleotide sequence ID" value="NZ_JAHLQF010000003.1"/>
</dbReference>
<dbReference type="PANTHER" id="PTHR47707">
    <property type="entry name" value="8-OXO-DGTP DIPHOSPHATASE"/>
    <property type="match status" value="1"/>
</dbReference>
<name>A0ABS6EJ05_9CLOT</name>
<evidence type="ECO:0000256" key="4">
    <source>
        <dbReference type="ARBA" id="ARBA00022763"/>
    </source>
</evidence>
<evidence type="ECO:0000259" key="8">
    <source>
        <dbReference type="PROSITE" id="PS51462"/>
    </source>
</evidence>
<evidence type="ECO:0000256" key="2">
    <source>
        <dbReference type="ARBA" id="ARBA00005582"/>
    </source>
</evidence>
<comment type="cofactor">
    <cofactor evidence="1">
        <name>Mg(2+)</name>
        <dbReference type="ChEBI" id="CHEBI:18420"/>
    </cofactor>
</comment>
<keyword evidence="5" id="KW-0378">Hydrolase</keyword>
<accession>A0ABS6EJ05</accession>
<gene>
    <name evidence="9" type="ORF">KQI86_12355</name>
</gene>
<reference evidence="9 10" key="1">
    <citation type="submission" date="2021-06" db="EMBL/GenBank/DDBJ databases">
        <authorList>
            <person name="Sun Q."/>
            <person name="Li D."/>
        </authorList>
    </citation>
    <scope>NUCLEOTIDE SEQUENCE [LARGE SCALE GENOMIC DNA]</scope>
    <source>
        <strain evidence="9 10">MSJ-11</strain>
    </source>
</reference>
<protein>
    <submittedName>
        <fullName evidence="9">NUDIX domain-containing protein</fullName>
    </submittedName>
</protein>
<comment type="similarity">
    <text evidence="2">Belongs to the Nudix hydrolase family.</text>
</comment>
<evidence type="ECO:0000256" key="1">
    <source>
        <dbReference type="ARBA" id="ARBA00001946"/>
    </source>
</evidence>
<evidence type="ECO:0000256" key="3">
    <source>
        <dbReference type="ARBA" id="ARBA00022723"/>
    </source>
</evidence>
<keyword evidence="7" id="KW-0234">DNA repair</keyword>
<evidence type="ECO:0000313" key="10">
    <source>
        <dbReference type="Proteomes" id="UP000726170"/>
    </source>
</evidence>
<keyword evidence="4" id="KW-0227">DNA damage</keyword>
<feature type="domain" description="Nudix hydrolase" evidence="8">
    <location>
        <begin position="2"/>
        <end position="131"/>
    </location>
</feature>
<comment type="caution">
    <text evidence="9">The sequence shown here is derived from an EMBL/GenBank/DDBJ whole genome shotgun (WGS) entry which is preliminary data.</text>
</comment>
<evidence type="ECO:0000313" key="9">
    <source>
        <dbReference type="EMBL" id="MBU5485127.1"/>
    </source>
</evidence>
<keyword evidence="10" id="KW-1185">Reference proteome</keyword>
<dbReference type="Pfam" id="PF00293">
    <property type="entry name" value="NUDIX"/>
    <property type="match status" value="1"/>
</dbReference>
<dbReference type="PROSITE" id="PS00893">
    <property type="entry name" value="NUDIX_BOX"/>
    <property type="match status" value="1"/>
</dbReference>
<organism evidence="9 10">
    <name type="scientific">Clostridium mobile</name>
    <dbReference type="NCBI Taxonomy" id="2841512"/>
    <lineage>
        <taxon>Bacteria</taxon>
        <taxon>Bacillati</taxon>
        <taxon>Bacillota</taxon>
        <taxon>Clostridia</taxon>
        <taxon>Eubacteriales</taxon>
        <taxon>Clostridiaceae</taxon>
        <taxon>Clostridium</taxon>
    </lineage>
</organism>
<evidence type="ECO:0000256" key="5">
    <source>
        <dbReference type="ARBA" id="ARBA00022801"/>
    </source>
</evidence>
<keyword evidence="6" id="KW-0460">Magnesium</keyword>
<sequence length="137" mass="16163">MEKRIVVVVKGIIKFKNKLLIVKRSDHDDVCPGEWEFPGGKIDFGERPEEALIREIREEVGLAIKIQSILYTWTTILNEYKQYIGLNYFCVSESDHVTISFEHSNYKWVDKKEIKEYIQDEEILNKLRKIDLASNEI</sequence>
<dbReference type="PROSITE" id="PS51462">
    <property type="entry name" value="NUDIX"/>
    <property type="match status" value="1"/>
</dbReference>
<proteinExistence type="inferred from homology"/>
<dbReference type="PANTHER" id="PTHR47707:SF1">
    <property type="entry name" value="NUDIX HYDROLASE FAMILY PROTEIN"/>
    <property type="match status" value="1"/>
</dbReference>
<dbReference type="InterPro" id="IPR020084">
    <property type="entry name" value="NUDIX_hydrolase_CS"/>
</dbReference>
<evidence type="ECO:0000256" key="7">
    <source>
        <dbReference type="ARBA" id="ARBA00023204"/>
    </source>
</evidence>
<dbReference type="EMBL" id="JAHLQF010000003">
    <property type="protein sequence ID" value="MBU5485127.1"/>
    <property type="molecule type" value="Genomic_DNA"/>
</dbReference>
<dbReference type="Proteomes" id="UP000726170">
    <property type="component" value="Unassembled WGS sequence"/>
</dbReference>
<dbReference type="CDD" id="cd04699">
    <property type="entry name" value="NUDIX_MutT_Nudt1"/>
    <property type="match status" value="1"/>
</dbReference>